<feature type="region of interest" description="Disordered" evidence="2">
    <location>
        <begin position="707"/>
        <end position="767"/>
    </location>
</feature>
<evidence type="ECO:0000313" key="3">
    <source>
        <dbReference type="EMBL" id="KAH7160376.1"/>
    </source>
</evidence>
<proteinExistence type="predicted"/>
<dbReference type="EMBL" id="JAGMUU010000002">
    <property type="protein sequence ID" value="KAH7160376.1"/>
    <property type="molecule type" value="Genomic_DNA"/>
</dbReference>
<feature type="region of interest" description="Disordered" evidence="2">
    <location>
        <begin position="264"/>
        <end position="316"/>
    </location>
</feature>
<feature type="compositionally biased region" description="Polar residues" evidence="2">
    <location>
        <begin position="194"/>
        <end position="206"/>
    </location>
</feature>
<feature type="region of interest" description="Disordered" evidence="2">
    <location>
        <begin position="186"/>
        <end position="232"/>
    </location>
</feature>
<dbReference type="InterPro" id="IPR011990">
    <property type="entry name" value="TPR-like_helical_dom_sf"/>
</dbReference>
<evidence type="ECO:0000313" key="4">
    <source>
        <dbReference type="Proteomes" id="UP000717696"/>
    </source>
</evidence>
<feature type="region of interest" description="Disordered" evidence="2">
    <location>
        <begin position="784"/>
        <end position="807"/>
    </location>
</feature>
<gene>
    <name evidence="3" type="ORF">B0J13DRAFT_493970</name>
</gene>
<evidence type="ECO:0008006" key="5">
    <source>
        <dbReference type="Google" id="ProtNLM"/>
    </source>
</evidence>
<evidence type="ECO:0000256" key="1">
    <source>
        <dbReference type="SAM" id="Coils"/>
    </source>
</evidence>
<feature type="compositionally biased region" description="Low complexity" evidence="2">
    <location>
        <begin position="210"/>
        <end position="228"/>
    </location>
</feature>
<feature type="compositionally biased region" description="Basic and acidic residues" evidence="2">
    <location>
        <begin position="298"/>
        <end position="310"/>
    </location>
</feature>
<keyword evidence="4" id="KW-1185">Reference proteome</keyword>
<evidence type="ECO:0000256" key="2">
    <source>
        <dbReference type="SAM" id="MobiDB-lite"/>
    </source>
</evidence>
<reference evidence="3" key="1">
    <citation type="journal article" date="2021" name="Nat. Commun.">
        <title>Genetic determinants of endophytism in the Arabidopsis root mycobiome.</title>
        <authorList>
            <person name="Mesny F."/>
            <person name="Miyauchi S."/>
            <person name="Thiergart T."/>
            <person name="Pickel B."/>
            <person name="Atanasova L."/>
            <person name="Karlsson M."/>
            <person name="Huettel B."/>
            <person name="Barry K.W."/>
            <person name="Haridas S."/>
            <person name="Chen C."/>
            <person name="Bauer D."/>
            <person name="Andreopoulos W."/>
            <person name="Pangilinan J."/>
            <person name="LaButti K."/>
            <person name="Riley R."/>
            <person name="Lipzen A."/>
            <person name="Clum A."/>
            <person name="Drula E."/>
            <person name="Henrissat B."/>
            <person name="Kohler A."/>
            <person name="Grigoriev I.V."/>
            <person name="Martin F.M."/>
            <person name="Hacquard S."/>
        </authorList>
    </citation>
    <scope>NUCLEOTIDE SEQUENCE</scope>
    <source>
        <strain evidence="3">MPI-CAGE-AT-0021</strain>
    </source>
</reference>
<dbReference type="OrthoDB" id="195446at2759"/>
<dbReference type="Gene3D" id="1.25.40.10">
    <property type="entry name" value="Tetratricopeptide repeat domain"/>
    <property type="match status" value="1"/>
</dbReference>
<feature type="compositionally biased region" description="Low complexity" evidence="2">
    <location>
        <begin position="515"/>
        <end position="531"/>
    </location>
</feature>
<feature type="compositionally biased region" description="Polar residues" evidence="2">
    <location>
        <begin position="707"/>
        <end position="717"/>
    </location>
</feature>
<sequence length="1316" mass="146428">MDPLSITVSAAALIGTAHKLSVWLYNYTQDVKNVDTKICDLSKEVTQLAGLLRSVENMVQKCGTQALTLAHLDDHMWHEIRTALSDCEANLDGLNRLVMNLSDEYDPEQRNLARLLKKPSIHFYLAFHKDEIADLTSKIYKSNCAMQTSLAVINVSLTFRTNISQESLFEELHILKGLVQESLKAAHRHEADSDPTSTRQSRNLQSLAKAAQHFHSTASSTASTQAGAGDRRSILSWGGSEIGELTDSKRERIEQWNALAAIDESGEESVAEGTLFSGHEDTTTVISSSDIDDLPQDQSKESDHQAVAKDEGDDDEVERDFLRNFEELADSSFMVQNYSKAEQCVRMAVERSTGDRGTDFKQLKIKLALCCCMQMKWDHAAGIIAALPKSRSATNLPLFHLLQAITLAHLENKRFAEAYDTCKTVLQGKIKILGRNSPEYYECLWIFATICEKKGDALEAEAVRHSIPRGWAAGRLESVQSPTEYILNHSDLVGSIFRRGHGDRIDSMEGMVQRSASPRSPTSSEVSSPIPQREHWSMLVPNSSSNGVQRAERDERKGTMIEETDTGKEFLMQTVSIIDGGMRPEAPSNQSGWPHEQAQYYPQFGSANLPADESGPAQSNNFNRTVSDTEAILKQRRQCCLFLPDAPPSRLTSPKKNGPKLCVDIPRVMIPLGEYGASDEASRPMSAGGSEHLHPSLAFGLEVANQLTRSRSQPNRTTSRREADQHSQNLGVGISDPARHTFRVGSGETDAASPSATSPGKAPFRPLSHQRLIDKVHRAQFLSSSYEETLDQEEPDQPRREWETSRAPQAYIEEVSKGLGDESYSTLEVVYAPVARKSPFTQFPSFAYPIRTLSPSVDLLSPARLRTRWTVQRDIGNVGDLRPFGPFSLPQFLPLQRESSNPDGQFIAVSIRFGATDSIGISTGGYQGVTICQIPMVELQDSATLGSSLRMRTLVRRMSPLFTRKESLLTDTSYFTVDLSHPRNLIDESGRDMTGARYLVAEEKELLSQLETEIRQIELAIANLLSHSQSLSSLDFASSLRLEGLVYTIPDFLHRMSWEIQSKALAECALMQHAKVIPHSSAVVQYYLDRGDLVISQQDLDTPNEVVVVLNCDEVLVDCAPFFLQLVSHDYVEITEMSTSYMAEMAGHKHAQAEFAKLVEQQLKLTVRQLRRRIDTSTVENIMKSCCNQFQQRILPGFDNDGIEWTVSFEMPHGIPGFQHGQLEFTNKQILQCFTPGVAMITKMLVETALKAHRLNHRISNILLVGSYSKSKYLVKQLRGAIDDLRLSNGDTITLLQTSDGDNLCMLGALSHVRSS</sequence>
<organism evidence="3 4">
    <name type="scientific">Dactylonectria estremocensis</name>
    <dbReference type="NCBI Taxonomy" id="1079267"/>
    <lineage>
        <taxon>Eukaryota</taxon>
        <taxon>Fungi</taxon>
        <taxon>Dikarya</taxon>
        <taxon>Ascomycota</taxon>
        <taxon>Pezizomycotina</taxon>
        <taxon>Sordariomycetes</taxon>
        <taxon>Hypocreomycetidae</taxon>
        <taxon>Hypocreales</taxon>
        <taxon>Nectriaceae</taxon>
        <taxon>Dactylonectria</taxon>
    </lineage>
</organism>
<feature type="coiled-coil region" evidence="1">
    <location>
        <begin position="1000"/>
        <end position="1027"/>
    </location>
</feature>
<comment type="caution">
    <text evidence="3">The sequence shown here is derived from an EMBL/GenBank/DDBJ whole genome shotgun (WGS) entry which is preliminary data.</text>
</comment>
<protein>
    <recommendedName>
        <fullName evidence="5">Fungal N-terminal domain-containing protein</fullName>
    </recommendedName>
</protein>
<accession>A0A9P9JGB8</accession>
<feature type="region of interest" description="Disordered" evidence="2">
    <location>
        <begin position="510"/>
        <end position="556"/>
    </location>
</feature>
<name>A0A9P9JGB8_9HYPO</name>
<keyword evidence="1" id="KW-0175">Coiled coil</keyword>
<dbReference type="Proteomes" id="UP000717696">
    <property type="component" value="Unassembled WGS sequence"/>
</dbReference>